<gene>
    <name evidence="1" type="ORF">D0Y65_047712</name>
</gene>
<dbReference type="PANTHER" id="PTHR34355">
    <property type="entry name" value="JOSEPHIN-LIKE PROTEIN"/>
    <property type="match status" value="1"/>
</dbReference>
<keyword evidence="2" id="KW-1185">Reference proteome</keyword>
<evidence type="ECO:0000313" key="2">
    <source>
        <dbReference type="Proteomes" id="UP000289340"/>
    </source>
</evidence>
<dbReference type="PANTHER" id="PTHR34355:SF13">
    <property type="entry name" value="JOSEPHIN-LIKE PROTEIN"/>
    <property type="match status" value="1"/>
</dbReference>
<reference evidence="1 2" key="1">
    <citation type="submission" date="2018-09" db="EMBL/GenBank/DDBJ databases">
        <title>A high-quality reference genome of wild soybean provides a powerful tool to mine soybean genomes.</title>
        <authorList>
            <person name="Xie M."/>
            <person name="Chung C.Y.L."/>
            <person name="Li M.-W."/>
            <person name="Wong F.-L."/>
            <person name="Chan T.-F."/>
            <person name="Lam H.-M."/>
        </authorList>
    </citation>
    <scope>NUCLEOTIDE SEQUENCE [LARGE SCALE GENOMIC DNA]</scope>
    <source>
        <strain evidence="2">cv. W05</strain>
        <tissue evidence="1">Hypocotyl of etiolated seedlings</tissue>
    </source>
</reference>
<dbReference type="AlphaFoldDB" id="A0A445FQ17"/>
<evidence type="ECO:0000313" key="1">
    <source>
        <dbReference type="EMBL" id="RZB50974.1"/>
    </source>
</evidence>
<dbReference type="Proteomes" id="UP000289340">
    <property type="component" value="Chromosome 18"/>
</dbReference>
<name>A0A445FQ17_GLYSO</name>
<dbReference type="EMBL" id="QZWG01000018">
    <property type="protein sequence ID" value="RZB50974.1"/>
    <property type="molecule type" value="Genomic_DNA"/>
</dbReference>
<organism evidence="1 2">
    <name type="scientific">Glycine soja</name>
    <name type="common">Wild soybean</name>
    <dbReference type="NCBI Taxonomy" id="3848"/>
    <lineage>
        <taxon>Eukaryota</taxon>
        <taxon>Viridiplantae</taxon>
        <taxon>Streptophyta</taxon>
        <taxon>Embryophyta</taxon>
        <taxon>Tracheophyta</taxon>
        <taxon>Spermatophyta</taxon>
        <taxon>Magnoliopsida</taxon>
        <taxon>eudicotyledons</taxon>
        <taxon>Gunneridae</taxon>
        <taxon>Pentapetalae</taxon>
        <taxon>rosids</taxon>
        <taxon>fabids</taxon>
        <taxon>Fabales</taxon>
        <taxon>Fabaceae</taxon>
        <taxon>Papilionoideae</taxon>
        <taxon>50 kb inversion clade</taxon>
        <taxon>NPAAA clade</taxon>
        <taxon>indigoferoid/millettioid clade</taxon>
        <taxon>Phaseoleae</taxon>
        <taxon>Glycine</taxon>
        <taxon>Glycine subgen. Soja</taxon>
    </lineage>
</organism>
<protein>
    <submittedName>
        <fullName evidence="1">Uncharacterized protein</fullName>
    </submittedName>
</protein>
<sequence length="150" mass="17107">MSNTGCFFEKTSLPWKKNTRRSSRNKLGRSCKFRLPWWSELSPIEFLKDIADKVTKAICLRSARKSSNRGSSSMGRSKPIGVSVDYYRTAAVEDCIEFIHSSFSRSNSVYKITMTQTAKASYLNGFMLSILQEMIGLLRRLSEPMLESKL</sequence>
<accession>A0A445FQ17</accession>
<comment type="caution">
    <text evidence="1">The sequence shown here is derived from an EMBL/GenBank/DDBJ whole genome shotgun (WGS) entry which is preliminary data.</text>
</comment>
<proteinExistence type="predicted"/>